<dbReference type="Proteomes" id="UP000484842">
    <property type="component" value="Unassembled WGS sequence"/>
</dbReference>
<feature type="signal peptide" evidence="1">
    <location>
        <begin position="1"/>
        <end position="19"/>
    </location>
</feature>
<keyword evidence="1" id="KW-0732">Signal</keyword>
<dbReference type="AlphaFoldDB" id="A0A7X1NSW2"/>
<name>A0A7X1NSW2_9DEIO</name>
<proteinExistence type="predicted"/>
<sequence>MKTCLALAGLLTLLSPAHAEVLRWGTLTVTVTPRPEGTVEGEARAVVRNGSRTVLTVSGWNVAAELQPLRPGGLPELVLTTFSGGAHCCSVYYAFTQDAGRVENLAIIDGGNYGLRFVDLRGDGTKELLFANDSLAYYDWPYAASPALLTVLAWDGVRLADRTRAYAYVPAQEAARNLGDLLAGLSKDDHLTNLKARLGGYYANMILAGQGAQAEEVLRTRVFAKSSALRDWFRQHRPELIDATYAPAEGRVRVAESTNYPLKESEQP</sequence>
<dbReference type="RefSeq" id="WP_152867943.1">
    <property type="nucleotide sequence ID" value="NZ_WBSL01000001.1"/>
</dbReference>
<dbReference type="EMBL" id="WBSL01000001">
    <property type="protein sequence ID" value="MPY65117.1"/>
    <property type="molecule type" value="Genomic_DNA"/>
</dbReference>
<accession>A0A7X1NSW2</accession>
<gene>
    <name evidence="2" type="ORF">F8S09_00205</name>
</gene>
<comment type="caution">
    <text evidence="2">The sequence shown here is derived from an EMBL/GenBank/DDBJ whole genome shotgun (WGS) entry which is preliminary data.</text>
</comment>
<protein>
    <recommendedName>
        <fullName evidence="4">VCBS repeat-containing protein</fullName>
    </recommendedName>
</protein>
<feature type="chain" id="PRO_5031297241" description="VCBS repeat-containing protein" evidence="1">
    <location>
        <begin position="20"/>
        <end position="268"/>
    </location>
</feature>
<evidence type="ECO:0000256" key="1">
    <source>
        <dbReference type="SAM" id="SignalP"/>
    </source>
</evidence>
<reference evidence="2 3" key="1">
    <citation type="submission" date="2019-10" db="EMBL/GenBank/DDBJ databases">
        <title>Deinococcus sp. isolated from soil.</title>
        <authorList>
            <person name="Li Y."/>
            <person name="Wang J."/>
        </authorList>
    </citation>
    <scope>NUCLEOTIDE SEQUENCE [LARGE SCALE GENOMIC DNA]</scope>
    <source>
        <strain evidence="2 3">SDU3-2</strain>
    </source>
</reference>
<keyword evidence="3" id="KW-1185">Reference proteome</keyword>
<organism evidence="2 3">
    <name type="scientific">Deinococcus terrestris</name>
    <dbReference type="NCBI Taxonomy" id="2651870"/>
    <lineage>
        <taxon>Bacteria</taxon>
        <taxon>Thermotogati</taxon>
        <taxon>Deinococcota</taxon>
        <taxon>Deinococci</taxon>
        <taxon>Deinococcales</taxon>
        <taxon>Deinococcaceae</taxon>
        <taxon>Deinococcus</taxon>
    </lineage>
</organism>
<evidence type="ECO:0000313" key="2">
    <source>
        <dbReference type="EMBL" id="MPY65117.1"/>
    </source>
</evidence>
<evidence type="ECO:0000313" key="3">
    <source>
        <dbReference type="Proteomes" id="UP000484842"/>
    </source>
</evidence>
<evidence type="ECO:0008006" key="4">
    <source>
        <dbReference type="Google" id="ProtNLM"/>
    </source>
</evidence>